<dbReference type="GO" id="GO:0016020">
    <property type="term" value="C:membrane"/>
    <property type="evidence" value="ECO:0007669"/>
    <property type="project" value="UniProtKB-SubCell"/>
</dbReference>
<evidence type="ECO:0000256" key="3">
    <source>
        <dbReference type="ARBA" id="ARBA00022692"/>
    </source>
</evidence>
<comment type="caution">
    <text evidence="7">Lacks conserved residue(s) required for the propagation of feature annotation.</text>
</comment>
<keyword evidence="10" id="KW-1185">Reference proteome</keyword>
<feature type="transmembrane region" description="Helical" evidence="7">
    <location>
        <begin position="89"/>
        <end position="110"/>
    </location>
</feature>
<feature type="domain" description="FBD" evidence="8">
    <location>
        <begin position="685"/>
        <end position="758"/>
    </location>
</feature>
<comment type="subcellular location">
    <subcellularLocation>
        <location evidence="1 7">Membrane</location>
        <topology evidence="1 7">Multi-pass membrane protein</topology>
    </subcellularLocation>
</comment>
<dbReference type="InterPro" id="IPR055294">
    <property type="entry name" value="FBL60-like"/>
</dbReference>
<keyword evidence="3 7" id="KW-0812">Transmembrane</keyword>
<dbReference type="InterPro" id="IPR006566">
    <property type="entry name" value="FBD"/>
</dbReference>
<dbReference type="InterPro" id="IPR053781">
    <property type="entry name" value="F-box_AtFBL13-like"/>
</dbReference>
<dbReference type="CDD" id="cd22160">
    <property type="entry name" value="F-box_AtFBL13-like"/>
    <property type="match status" value="1"/>
</dbReference>
<dbReference type="EMBL" id="JAEFBK010000006">
    <property type="protein sequence ID" value="KAG7594535.1"/>
    <property type="molecule type" value="Genomic_DNA"/>
</dbReference>
<feature type="transmembrane region" description="Helical" evidence="7">
    <location>
        <begin position="197"/>
        <end position="217"/>
    </location>
</feature>
<dbReference type="Pfam" id="PF00646">
    <property type="entry name" value="F-box"/>
    <property type="match status" value="1"/>
</dbReference>
<keyword evidence="4 7" id="KW-1133">Transmembrane helix</keyword>
<dbReference type="InterPro" id="IPR004698">
    <property type="entry name" value="Zn/Fe_permease_fun/pln"/>
</dbReference>
<evidence type="ECO:0000256" key="7">
    <source>
        <dbReference type="RuleBase" id="RU362088"/>
    </source>
</evidence>
<dbReference type="SMART" id="SM00579">
    <property type="entry name" value="FBD"/>
    <property type="match status" value="1"/>
</dbReference>
<feature type="transmembrane region" description="Helical" evidence="7">
    <location>
        <begin position="261"/>
        <end position="283"/>
    </location>
</feature>
<dbReference type="InterPro" id="IPR055411">
    <property type="entry name" value="LRR_FXL15/At3g58940/PEG3-like"/>
</dbReference>
<organism evidence="9 10">
    <name type="scientific">Arabidopsis thaliana x Arabidopsis arenosa</name>
    <dbReference type="NCBI Taxonomy" id="1240361"/>
    <lineage>
        <taxon>Eukaryota</taxon>
        <taxon>Viridiplantae</taxon>
        <taxon>Streptophyta</taxon>
        <taxon>Embryophyta</taxon>
        <taxon>Tracheophyta</taxon>
        <taxon>Spermatophyta</taxon>
        <taxon>Magnoliopsida</taxon>
        <taxon>eudicotyledons</taxon>
        <taxon>Gunneridae</taxon>
        <taxon>Pentapetalae</taxon>
        <taxon>rosids</taxon>
        <taxon>malvids</taxon>
        <taxon>Brassicales</taxon>
        <taxon>Brassicaceae</taxon>
        <taxon>Camelineae</taxon>
        <taxon>Arabidopsis</taxon>
    </lineage>
</organism>
<reference evidence="9 10" key="1">
    <citation type="submission" date="2020-12" db="EMBL/GenBank/DDBJ databases">
        <title>Concerted genomic and epigenomic changes stabilize Arabidopsis allopolyploids.</title>
        <authorList>
            <person name="Chen Z."/>
        </authorList>
    </citation>
    <scope>NUCLEOTIDE SEQUENCE [LARGE SCALE GENOMIC DNA]</scope>
    <source>
        <strain evidence="9">Allo738</strain>
        <tissue evidence="9">Leaf</tissue>
    </source>
</reference>
<feature type="transmembrane region" description="Helical" evidence="7">
    <location>
        <begin position="289"/>
        <end position="310"/>
    </location>
</feature>
<dbReference type="PANTHER" id="PTHR31293">
    <property type="entry name" value="RNI-LIKE SUPERFAMILY PROTEIN"/>
    <property type="match status" value="1"/>
</dbReference>
<dbReference type="AlphaFoldDB" id="A0A8T2C5F1"/>
<dbReference type="Proteomes" id="UP000694240">
    <property type="component" value="Chromosome 6"/>
</dbReference>
<keyword evidence="5 7" id="KW-0406">Ion transport</keyword>
<dbReference type="Pfam" id="PF02535">
    <property type="entry name" value="Zip"/>
    <property type="match status" value="1"/>
</dbReference>
<evidence type="ECO:0000259" key="8">
    <source>
        <dbReference type="SMART" id="SM00579"/>
    </source>
</evidence>
<evidence type="ECO:0000256" key="5">
    <source>
        <dbReference type="ARBA" id="ARBA00023065"/>
    </source>
</evidence>
<feature type="transmembrane region" description="Helical" evidence="7">
    <location>
        <begin position="57"/>
        <end position="77"/>
    </location>
</feature>
<protein>
    <submittedName>
        <fullName evidence="9">Zinc/iron permease</fullName>
    </submittedName>
</protein>
<evidence type="ECO:0000256" key="1">
    <source>
        <dbReference type="ARBA" id="ARBA00004141"/>
    </source>
</evidence>
<name>A0A8T2C5F1_9BRAS</name>
<evidence type="ECO:0000256" key="2">
    <source>
        <dbReference type="ARBA" id="ARBA00022448"/>
    </source>
</evidence>
<keyword evidence="6 7" id="KW-0472">Membrane</keyword>
<evidence type="ECO:0000313" key="10">
    <source>
        <dbReference type="Proteomes" id="UP000694240"/>
    </source>
</evidence>
<evidence type="ECO:0000256" key="6">
    <source>
        <dbReference type="ARBA" id="ARBA00023136"/>
    </source>
</evidence>
<dbReference type="NCBIfam" id="TIGR00820">
    <property type="entry name" value="zip"/>
    <property type="match status" value="1"/>
</dbReference>
<comment type="caution">
    <text evidence="9">The sequence shown here is derived from an EMBL/GenBank/DDBJ whole genome shotgun (WGS) entry which is preliminary data.</text>
</comment>
<feature type="transmembrane region" description="Helical" evidence="7">
    <location>
        <begin position="7"/>
        <end position="26"/>
    </location>
</feature>
<evidence type="ECO:0000256" key="4">
    <source>
        <dbReference type="ARBA" id="ARBA00022989"/>
    </source>
</evidence>
<accession>A0A8T2C5F1</accession>
<dbReference type="Pfam" id="PF24758">
    <property type="entry name" value="LRR_At5g56370"/>
    <property type="match status" value="1"/>
</dbReference>
<sequence>MTSSHQLYKFITIAILFLSFILTSLAENTELASDNQCKSESRASFCHNNKESKKLKFIAIASILVASIVGVSLPLLTRGVPALGPDRDLFVVVKALASGVILATGYMHVLPDSFYELNSPCLPKNPWRKFPFTTFIAMISALITLMVDSYAMSWQKKRMLKSQANVVETLEDGSNEMERNNETKVDDAKSQLIRHQVIAQVLELGIVVHSVVIGLAMGASDNKCTIRSLIAALCFHQLFEGMGLGGCILQAQYGAKISGTMVFFFSVTTPSGIALGMLLQTVYSPSSPTALIVVGVLNACSAGLLNYMALVDLLGADFFGPKLQGNMKLQTLAYVGVFLDEILGKILSLLPTKEAASTSILSKRWRNLLSLVDNLCFDDSMVEYLNEEEALSGSHRFSDFVDKTFALLGNSHMKKLSLCHIPTPDRYDAYQRWIWTAMERGLLELHLHAYTGGVDIETDLFTSNTLVKLTLSGGYALEAKRVFFPALKSLTLYLTSRLDHPNFCRLIDGCPVLEELFICEADSWDMPCCGVGVESASIKRLVVSVNLPGSKHDHHVAYFKAASLLYLDYSSYVSENYELTDLGSLVEVRLSLRLWDSTKDYDYSDEDDDYYGYYYDDEPAIFGDITNLVAGISNITTLHLSPDSLEGLVHIVTNKCGDACACIPKTQKLEKKKKRKIVKEEEKLCCLWTCQVKVLEISEYGGSFQELKQMRHLLGKLECLETVKVGVAADNDNNTEFLRANLRTLSRLSPKCNNIQFV</sequence>
<evidence type="ECO:0000313" key="9">
    <source>
        <dbReference type="EMBL" id="KAG7594535.1"/>
    </source>
</evidence>
<dbReference type="GO" id="GO:0005385">
    <property type="term" value="F:zinc ion transmembrane transporter activity"/>
    <property type="evidence" value="ECO:0007669"/>
    <property type="project" value="InterPro"/>
</dbReference>
<keyword evidence="2 7" id="KW-0813">Transport</keyword>
<proteinExistence type="inferred from homology"/>
<gene>
    <name evidence="9" type="ORF">ISN45_Aa01g032870</name>
</gene>
<comment type="similarity">
    <text evidence="7">Belongs to the ZIP transporter (TC 2.A.5) family.</text>
</comment>
<dbReference type="InterPro" id="IPR003689">
    <property type="entry name" value="ZIP"/>
</dbReference>
<dbReference type="PANTHER" id="PTHR31293:SF12">
    <property type="entry name" value="RNI-LIKE SUPERFAMILY PROTEIN"/>
    <property type="match status" value="1"/>
</dbReference>
<dbReference type="InterPro" id="IPR001810">
    <property type="entry name" value="F-box_dom"/>
</dbReference>
<feature type="transmembrane region" description="Helical" evidence="7">
    <location>
        <begin position="130"/>
        <end position="151"/>
    </location>
</feature>